<keyword evidence="4 8" id="KW-0560">Oxidoreductase</keyword>
<dbReference type="GO" id="GO:0005506">
    <property type="term" value="F:iron ion binding"/>
    <property type="evidence" value="ECO:0007669"/>
    <property type="project" value="InterPro"/>
</dbReference>
<keyword evidence="2 7" id="KW-0349">Heme</keyword>
<dbReference type="GO" id="GO:0020037">
    <property type="term" value="F:heme binding"/>
    <property type="evidence" value="ECO:0007669"/>
    <property type="project" value="InterPro"/>
</dbReference>
<feature type="compositionally biased region" description="Low complexity" evidence="9">
    <location>
        <begin position="233"/>
        <end position="258"/>
    </location>
</feature>
<reference evidence="10" key="2">
    <citation type="submission" date="2020-09" db="EMBL/GenBank/DDBJ databases">
        <authorList>
            <person name="Sun Q."/>
            <person name="Ohkuma M."/>
        </authorList>
    </citation>
    <scope>NUCLEOTIDE SEQUENCE</scope>
    <source>
        <strain evidence="10">JCM 3035</strain>
    </source>
</reference>
<dbReference type="EMBL" id="BMPQ01000040">
    <property type="protein sequence ID" value="GGL10758.1"/>
    <property type="molecule type" value="Genomic_DNA"/>
</dbReference>
<accession>A0A917RJ32</accession>
<evidence type="ECO:0000256" key="3">
    <source>
        <dbReference type="ARBA" id="ARBA00022723"/>
    </source>
</evidence>
<dbReference type="InterPro" id="IPR050196">
    <property type="entry name" value="Cytochrome_P450_Monoox"/>
</dbReference>
<keyword evidence="6 8" id="KW-0503">Monooxygenase</keyword>
<sequence>MSGISGTSAAAPTAPGRLPLIGHGHQLARRPLEFMDSLRSQGSVVKILIGPTAAYVVTDPAVTRRVLVTEVDAFAKGGKIIDALRVFFGDGLATIADGDLHLKHRRLMQPMFNKAHIATRGDVMISHVRTATEAWAEGVARDTYEDMNDLTLSTFLVALFGSGLPDHVEGEFQSLMPAIMRGTIRQTILPGWVTKLPLPANRAHEQRVARLRALIDQAIDHHRAQLAAAPDTSAGPPAGCPAHAGSSTDGPTDSSTGDSTGGSTGNSSEGGLFSTLLTADDPETGPFSRQQLQDEAITLLTGAIETTGTTLAWTLYEISRNAEIERRLHDELDAVCGDRPLRQEDVGSLPYMRSVLKEAMRMYGPAWLVTRTTTRPVVLDGHPIPEGADVVYSPYVHQHDPDVYADPKTFDPDRWEPERAKSIDRTSFLAFGDGRRKCIGEEFAWTELLIVLATVVQRWRLTLTSAPPRPQAIVTVKPDKLSMTPQLRVPKTTEEKAEQPV</sequence>
<dbReference type="InterPro" id="IPR001128">
    <property type="entry name" value="Cyt_P450"/>
</dbReference>
<dbReference type="PANTHER" id="PTHR24291:SF50">
    <property type="entry name" value="BIFUNCTIONAL ALBAFLAVENONE MONOOXYGENASE_TERPENE SYNTHASE"/>
    <property type="match status" value="1"/>
</dbReference>
<dbReference type="PANTHER" id="PTHR24291">
    <property type="entry name" value="CYTOCHROME P450 FAMILY 4"/>
    <property type="match status" value="1"/>
</dbReference>
<dbReference type="PRINTS" id="PR00463">
    <property type="entry name" value="EP450I"/>
</dbReference>
<dbReference type="AlphaFoldDB" id="A0A917RJ32"/>
<feature type="region of interest" description="Disordered" evidence="9">
    <location>
        <begin position="226"/>
        <end position="287"/>
    </location>
</feature>
<evidence type="ECO:0000256" key="1">
    <source>
        <dbReference type="ARBA" id="ARBA00010617"/>
    </source>
</evidence>
<evidence type="ECO:0000256" key="5">
    <source>
        <dbReference type="ARBA" id="ARBA00023004"/>
    </source>
</evidence>
<dbReference type="PROSITE" id="PS00086">
    <property type="entry name" value="CYTOCHROME_P450"/>
    <property type="match status" value="1"/>
</dbReference>
<dbReference type="Gene3D" id="1.10.630.10">
    <property type="entry name" value="Cytochrome P450"/>
    <property type="match status" value="1"/>
</dbReference>
<dbReference type="Proteomes" id="UP000637788">
    <property type="component" value="Unassembled WGS sequence"/>
</dbReference>
<gene>
    <name evidence="10" type="ORF">GCM10010094_84510</name>
</gene>
<dbReference type="CDD" id="cd11049">
    <property type="entry name" value="CYP170A1-like"/>
    <property type="match status" value="1"/>
</dbReference>
<organism evidence="10 11">
    <name type="scientific">Streptomyces flaveus</name>
    <dbReference type="NCBI Taxonomy" id="66370"/>
    <lineage>
        <taxon>Bacteria</taxon>
        <taxon>Bacillati</taxon>
        <taxon>Actinomycetota</taxon>
        <taxon>Actinomycetes</taxon>
        <taxon>Kitasatosporales</taxon>
        <taxon>Streptomycetaceae</taxon>
        <taxon>Streptomyces</taxon>
        <taxon>Streptomyces aurantiacus group</taxon>
    </lineage>
</organism>
<dbReference type="GO" id="GO:0016705">
    <property type="term" value="F:oxidoreductase activity, acting on paired donors, with incorporation or reduction of molecular oxygen"/>
    <property type="evidence" value="ECO:0007669"/>
    <property type="project" value="InterPro"/>
</dbReference>
<evidence type="ECO:0000313" key="11">
    <source>
        <dbReference type="Proteomes" id="UP000637788"/>
    </source>
</evidence>
<reference evidence="10" key="1">
    <citation type="journal article" date="2014" name="Int. J. Syst. Evol. Microbiol.">
        <title>Complete genome sequence of Corynebacterium casei LMG S-19264T (=DSM 44701T), isolated from a smear-ripened cheese.</title>
        <authorList>
            <consortium name="US DOE Joint Genome Institute (JGI-PGF)"/>
            <person name="Walter F."/>
            <person name="Albersmeier A."/>
            <person name="Kalinowski J."/>
            <person name="Ruckert C."/>
        </authorList>
    </citation>
    <scope>NUCLEOTIDE SEQUENCE</scope>
    <source>
        <strain evidence="10">JCM 3035</strain>
    </source>
</reference>
<dbReference type="Pfam" id="PF00067">
    <property type="entry name" value="p450"/>
    <property type="match status" value="1"/>
</dbReference>
<keyword evidence="3 7" id="KW-0479">Metal-binding</keyword>
<dbReference type="InterPro" id="IPR002401">
    <property type="entry name" value="Cyt_P450_E_grp-I"/>
</dbReference>
<evidence type="ECO:0000256" key="6">
    <source>
        <dbReference type="ARBA" id="ARBA00023033"/>
    </source>
</evidence>
<evidence type="ECO:0000256" key="4">
    <source>
        <dbReference type="ARBA" id="ARBA00023002"/>
    </source>
</evidence>
<dbReference type="PRINTS" id="PR00385">
    <property type="entry name" value="P450"/>
</dbReference>
<protein>
    <submittedName>
        <fullName evidence="10">Cytochrome P450</fullName>
    </submittedName>
</protein>
<name>A0A917RJ32_9ACTN</name>
<evidence type="ECO:0000256" key="8">
    <source>
        <dbReference type="RuleBase" id="RU000461"/>
    </source>
</evidence>
<evidence type="ECO:0000256" key="7">
    <source>
        <dbReference type="PIRSR" id="PIRSR602401-1"/>
    </source>
</evidence>
<comment type="caution">
    <text evidence="10">The sequence shown here is derived from an EMBL/GenBank/DDBJ whole genome shotgun (WGS) entry which is preliminary data.</text>
</comment>
<dbReference type="InterPro" id="IPR017972">
    <property type="entry name" value="Cyt_P450_CS"/>
</dbReference>
<comment type="similarity">
    <text evidence="1 8">Belongs to the cytochrome P450 family.</text>
</comment>
<dbReference type="SUPFAM" id="SSF48264">
    <property type="entry name" value="Cytochrome P450"/>
    <property type="match status" value="1"/>
</dbReference>
<dbReference type="RefSeq" id="WP_189327036.1">
    <property type="nucleotide sequence ID" value="NZ_BMPQ01000040.1"/>
</dbReference>
<dbReference type="GO" id="GO:0004497">
    <property type="term" value="F:monooxygenase activity"/>
    <property type="evidence" value="ECO:0007669"/>
    <property type="project" value="UniProtKB-KW"/>
</dbReference>
<proteinExistence type="inferred from homology"/>
<keyword evidence="11" id="KW-1185">Reference proteome</keyword>
<evidence type="ECO:0000313" key="10">
    <source>
        <dbReference type="EMBL" id="GGL10758.1"/>
    </source>
</evidence>
<evidence type="ECO:0000256" key="2">
    <source>
        <dbReference type="ARBA" id="ARBA00022617"/>
    </source>
</evidence>
<evidence type="ECO:0000256" key="9">
    <source>
        <dbReference type="SAM" id="MobiDB-lite"/>
    </source>
</evidence>
<keyword evidence="5 7" id="KW-0408">Iron</keyword>
<feature type="binding site" description="axial binding residue" evidence="7">
    <location>
        <position position="438"/>
    </location>
    <ligand>
        <name>heme</name>
        <dbReference type="ChEBI" id="CHEBI:30413"/>
    </ligand>
    <ligandPart>
        <name>Fe</name>
        <dbReference type="ChEBI" id="CHEBI:18248"/>
    </ligandPart>
</feature>
<comment type="cofactor">
    <cofactor evidence="7">
        <name>heme</name>
        <dbReference type="ChEBI" id="CHEBI:30413"/>
    </cofactor>
</comment>
<dbReference type="InterPro" id="IPR036396">
    <property type="entry name" value="Cyt_P450_sf"/>
</dbReference>